<name>G9WV88_9FIRM</name>
<organism evidence="1 2">
    <name type="scientific">Oribacterium asaccharolyticum ACB7</name>
    <dbReference type="NCBI Taxonomy" id="796944"/>
    <lineage>
        <taxon>Bacteria</taxon>
        <taxon>Bacillati</taxon>
        <taxon>Bacillota</taxon>
        <taxon>Clostridia</taxon>
        <taxon>Lachnospirales</taxon>
        <taxon>Lachnospiraceae</taxon>
        <taxon>Oribacterium</taxon>
    </lineage>
</organism>
<dbReference type="AlphaFoldDB" id="G9WV88"/>
<sequence>MTDELFFDTDCLSAFLWINNTNILQTLYSGRIVLPEPVYQELSNPSIPHIKQRADKLISTNVASVQQIVTGT</sequence>
<gene>
    <name evidence="1" type="ORF">HMPREF9624_00822</name>
</gene>
<protein>
    <recommendedName>
        <fullName evidence="3">PIN domain-containing protein</fullName>
    </recommendedName>
</protein>
<accession>G9WV88</accession>
<evidence type="ECO:0000313" key="1">
    <source>
        <dbReference type="EMBL" id="EHL11489.1"/>
    </source>
</evidence>
<comment type="caution">
    <text evidence="1">The sequence shown here is derived from an EMBL/GenBank/DDBJ whole genome shotgun (WGS) entry which is preliminary data.</text>
</comment>
<proteinExistence type="predicted"/>
<evidence type="ECO:0000313" key="2">
    <source>
        <dbReference type="Proteomes" id="UP000003527"/>
    </source>
</evidence>
<dbReference type="RefSeq" id="WP_009536665.1">
    <property type="nucleotide sequence ID" value="NZ_JH414504.1"/>
</dbReference>
<dbReference type="Proteomes" id="UP000003527">
    <property type="component" value="Unassembled WGS sequence"/>
</dbReference>
<evidence type="ECO:0008006" key="3">
    <source>
        <dbReference type="Google" id="ProtNLM"/>
    </source>
</evidence>
<dbReference type="HOGENOM" id="CLU_2718403_0_0_9"/>
<keyword evidence="2" id="KW-1185">Reference proteome</keyword>
<dbReference type="EMBL" id="AFZD01000017">
    <property type="protein sequence ID" value="EHL11489.1"/>
    <property type="molecule type" value="Genomic_DNA"/>
</dbReference>
<reference evidence="1 2" key="1">
    <citation type="submission" date="2011-08" db="EMBL/GenBank/DDBJ databases">
        <title>The Genome Sequence of Oribacterium sp. ACB7.</title>
        <authorList>
            <consortium name="The Broad Institute Genome Sequencing Platform"/>
            <person name="Earl A."/>
            <person name="Ward D."/>
            <person name="Feldgarden M."/>
            <person name="Gevers D."/>
            <person name="Sizova M."/>
            <person name="Hazen A."/>
            <person name="Epstein S."/>
            <person name="Young S.K."/>
            <person name="Zeng Q."/>
            <person name="Gargeya S."/>
            <person name="Fitzgerald M."/>
            <person name="Haas B."/>
            <person name="Abouelleil A."/>
            <person name="Alvarado L."/>
            <person name="Arachchi H.M."/>
            <person name="Berlin A."/>
            <person name="Brown A."/>
            <person name="Chapman S.B."/>
            <person name="Chen Z."/>
            <person name="Dunbar C."/>
            <person name="Freedman E."/>
            <person name="Gearin G."/>
            <person name="Gellesch M."/>
            <person name="Goldberg J."/>
            <person name="Griggs A."/>
            <person name="Gujja S."/>
            <person name="Heiman D."/>
            <person name="Howarth C."/>
            <person name="Larson L."/>
            <person name="Lui A."/>
            <person name="MacDonald P.J.P."/>
            <person name="Montmayeur A."/>
            <person name="Murphy C."/>
            <person name="Neiman D."/>
            <person name="Pearson M."/>
            <person name="Priest M."/>
            <person name="Roberts A."/>
            <person name="Saif S."/>
            <person name="Shea T."/>
            <person name="Shenoy N."/>
            <person name="Sisk P."/>
            <person name="Stolte C."/>
            <person name="Sykes S."/>
            <person name="Wortman J."/>
            <person name="Nusbaum C."/>
            <person name="Birren B."/>
        </authorList>
    </citation>
    <scope>NUCLEOTIDE SEQUENCE [LARGE SCALE GENOMIC DNA]</scope>
    <source>
        <strain evidence="1 2">ACB7</strain>
    </source>
</reference>